<proteinExistence type="predicted"/>
<evidence type="ECO:0000256" key="2">
    <source>
        <dbReference type="SAM" id="MobiDB-lite"/>
    </source>
</evidence>
<feature type="region of interest" description="Disordered" evidence="2">
    <location>
        <begin position="1"/>
        <end position="54"/>
    </location>
</feature>
<evidence type="ECO:0000313" key="5">
    <source>
        <dbReference type="Proteomes" id="UP000694388"/>
    </source>
</evidence>
<dbReference type="Gene3D" id="1.10.10.750">
    <property type="entry name" value="Ypt/Rab-GAP domain of gyp1p, domain 1"/>
    <property type="match status" value="1"/>
</dbReference>
<keyword evidence="5" id="KW-1185">Reference proteome</keyword>
<dbReference type="Pfam" id="PF00566">
    <property type="entry name" value="RabGAP-TBC"/>
    <property type="match status" value="1"/>
</dbReference>
<dbReference type="PANTHER" id="PTHR47219:SF4">
    <property type="entry name" value="TBC1 DOMAIN FAMILY MEMBER 10A"/>
    <property type="match status" value="1"/>
</dbReference>
<dbReference type="PROSITE" id="PS50086">
    <property type="entry name" value="TBC_RABGAP"/>
    <property type="match status" value="1"/>
</dbReference>
<dbReference type="Ensembl" id="ENSEBUT00000008522.1">
    <property type="protein sequence ID" value="ENSEBUP00000008030.1"/>
    <property type="gene ID" value="ENSEBUG00000005226.1"/>
</dbReference>
<dbReference type="SUPFAM" id="SSF47923">
    <property type="entry name" value="Ypt/Rab-GAP domain of gyp1p"/>
    <property type="match status" value="2"/>
</dbReference>
<dbReference type="FunFam" id="1.10.8.270:FF:000007">
    <property type="entry name" value="TBC1 domain family member 10A"/>
    <property type="match status" value="1"/>
</dbReference>
<keyword evidence="1" id="KW-0343">GTPase activation</keyword>
<organism evidence="4 5">
    <name type="scientific">Eptatretus burgeri</name>
    <name type="common">Inshore hagfish</name>
    <dbReference type="NCBI Taxonomy" id="7764"/>
    <lineage>
        <taxon>Eukaryota</taxon>
        <taxon>Metazoa</taxon>
        <taxon>Chordata</taxon>
        <taxon>Craniata</taxon>
        <taxon>Vertebrata</taxon>
        <taxon>Cyclostomata</taxon>
        <taxon>Myxini</taxon>
        <taxon>Myxiniformes</taxon>
        <taxon>Myxinidae</taxon>
        <taxon>Eptatretinae</taxon>
        <taxon>Eptatretus</taxon>
    </lineage>
</organism>
<dbReference type="InterPro" id="IPR000195">
    <property type="entry name" value="Rab-GAP-TBC_dom"/>
</dbReference>
<reference evidence="4" key="2">
    <citation type="submission" date="2025-09" db="UniProtKB">
        <authorList>
            <consortium name="Ensembl"/>
        </authorList>
    </citation>
    <scope>IDENTIFICATION</scope>
</reference>
<dbReference type="FunFam" id="1.10.10.750:FF:000001">
    <property type="entry name" value="TBC1 domain family member 10A"/>
    <property type="match status" value="1"/>
</dbReference>
<reference evidence="4" key="1">
    <citation type="submission" date="2025-08" db="UniProtKB">
        <authorList>
            <consortium name="Ensembl"/>
        </authorList>
    </citation>
    <scope>IDENTIFICATION</scope>
</reference>
<evidence type="ECO:0000313" key="4">
    <source>
        <dbReference type="Ensembl" id="ENSEBUP00000008030.1"/>
    </source>
</evidence>
<feature type="compositionally biased region" description="Basic and acidic residues" evidence="2">
    <location>
        <begin position="17"/>
        <end position="26"/>
    </location>
</feature>
<dbReference type="GO" id="GO:0031267">
    <property type="term" value="F:small GTPase binding"/>
    <property type="evidence" value="ECO:0007669"/>
    <property type="project" value="TreeGrafter"/>
</dbReference>
<dbReference type="FunFam" id="1.10.472.80:FF:000008">
    <property type="entry name" value="TBC1 domain family member 10A"/>
    <property type="match status" value="1"/>
</dbReference>
<dbReference type="GO" id="GO:0005096">
    <property type="term" value="F:GTPase activator activity"/>
    <property type="evidence" value="ECO:0007669"/>
    <property type="project" value="UniProtKB-KW"/>
</dbReference>
<accession>A0A8C4Q075</accession>
<feature type="region of interest" description="Disordered" evidence="2">
    <location>
        <begin position="409"/>
        <end position="535"/>
    </location>
</feature>
<dbReference type="Proteomes" id="UP000694388">
    <property type="component" value="Unplaced"/>
</dbReference>
<sequence>MSNDEAAPDSPGGTTESGEKTPDKLPTDSLSGTVCSVDLSGYGDGGSSQDSDSEAVASRVDRFGFLGGNQYTEPTEEAWKIGVMRQRELKWLDMLHNWDKWMPKRYQKIKLRCQKGIPPSLRSRAWQFLSGGALLLAQNSGKFQELDARKGDPKWIEIIERDLHRQFPFHEMFKARGGHGQQDLFRVLKAYTEYRPDEGYCQAQAPVAAVLLMHMPAEQAFWTFVQICDKYLPGYYSGNLEALQLDGETLVVLLQKVSPAVARHLKKQKVDPVLYMTEWFMCVFSRTLPWACVLRMWDVFFCEGVKVMFRVALVLLRLMLGSSEARKRAPGFYETIELLRSISSRSIQEAWLMEQVLEIEVTEGQIESDRQRQIRMWRETKGEMHPTSTRRRLYGLRNIYEDAGCQVPLVPTPPSIVQTDREDEEIKGGVASPVSNRSRREMKEEEKRRKKAEKELEKQQKHEEKAEKKRQRHWSSRMSKAGSKPDEFQNGLSNPQENGKTSEENVPVAGGGTAGETDDDLDTSSGVLDKISPLRFSTSSLLSELSFQETYL</sequence>
<dbReference type="PANTHER" id="PTHR47219">
    <property type="entry name" value="RAB GTPASE-ACTIVATING PROTEIN 1-LIKE"/>
    <property type="match status" value="1"/>
</dbReference>
<dbReference type="AlphaFoldDB" id="A0A8C4Q075"/>
<dbReference type="SMART" id="SM00164">
    <property type="entry name" value="TBC"/>
    <property type="match status" value="1"/>
</dbReference>
<dbReference type="Gene3D" id="1.10.8.270">
    <property type="entry name" value="putative rabgap domain of human tbc1 domain family member 14 like domains"/>
    <property type="match status" value="1"/>
</dbReference>
<dbReference type="GO" id="GO:0005886">
    <property type="term" value="C:plasma membrane"/>
    <property type="evidence" value="ECO:0007669"/>
    <property type="project" value="UniProtKB-ARBA"/>
</dbReference>
<feature type="compositionally biased region" description="Polar residues" evidence="2">
    <location>
        <begin position="490"/>
        <end position="499"/>
    </location>
</feature>
<feature type="domain" description="Rab-GAP TBC" evidence="3">
    <location>
        <begin position="116"/>
        <end position="304"/>
    </location>
</feature>
<dbReference type="Gene3D" id="1.10.472.80">
    <property type="entry name" value="Ypt/Rab-GAP domain of gyp1p, domain 3"/>
    <property type="match status" value="1"/>
</dbReference>
<dbReference type="InterPro" id="IPR050302">
    <property type="entry name" value="Rab_GAP_TBC_domain"/>
</dbReference>
<evidence type="ECO:0000256" key="1">
    <source>
        <dbReference type="ARBA" id="ARBA00022468"/>
    </source>
</evidence>
<evidence type="ECO:0000259" key="3">
    <source>
        <dbReference type="PROSITE" id="PS50086"/>
    </source>
</evidence>
<name>A0A8C4Q075_EPTBU</name>
<feature type="compositionally biased region" description="Basic and acidic residues" evidence="2">
    <location>
        <begin position="438"/>
        <end position="467"/>
    </location>
</feature>
<protein>
    <submittedName>
        <fullName evidence="4">TBC1 domain family, member 10b</fullName>
    </submittedName>
</protein>
<dbReference type="InterPro" id="IPR035969">
    <property type="entry name" value="Rab-GAP_TBC_sf"/>
</dbReference>
<dbReference type="GeneTree" id="ENSGT00940000159805"/>